<sequence>MLVMLSLWVNILLSCVGAYISYRIILEYIPIFIKRQMYGKDQCKIDNIPIPEPIGVISAAVYLIVMFLFIPFPVYEWSKFESSIPHQKFLMFLSALTAICSAVLLGFADDVLDLRWRHKLLFPTLSSLPLLLVYYVSGSSATIVLPSLIQALFPVQECINIGIFYYVYMGMMIVFCTNAINILAGINGLEAGQAFIIASSVVIFNAVELFRLDPSVSWCHSLSLYFLLPFLGTTSVLLYFNWYPARVFVGDTFCYWAGMTLASACILGHFSKTMALFLIPQIFNFMYSIPQLFHLVPCPRHRLPKYNSKTNTVDMSTVEFKENDLKPLTKMVLDFLNIFGLLYKKIIEKNNVRWAVINNLTLLNLVLKFTGPVHEKKLTEILLILQVLFSVLAFFIRFYVAHLMYEVVL</sequence>
<keyword evidence="11" id="KW-0256">Endoplasmic reticulum</keyword>
<feature type="transmembrane region" description="Helical" evidence="19">
    <location>
        <begin position="381"/>
        <end position="400"/>
    </location>
</feature>
<evidence type="ECO:0000256" key="5">
    <source>
        <dbReference type="ARBA" id="ARBA00013225"/>
    </source>
</evidence>
<name>A0A1I9GD65_BRUMA</name>
<protein>
    <recommendedName>
        <fullName evidence="6">UDP-N-acetylglucosamine--dolichyl-phosphate N-acetylglucosaminephosphotransferase</fullName>
        <ecNumber evidence="5">2.7.8.15</ecNumber>
    </recommendedName>
    <alternativeName>
        <fullName evidence="15">GlcNAc-1-P transferase</fullName>
    </alternativeName>
    <alternativeName>
        <fullName evidence="16">N-acetylglucosamine-1-phosphate transferase</fullName>
    </alternativeName>
</protein>
<dbReference type="InterPro" id="IPR000715">
    <property type="entry name" value="Glycosyl_transferase_4"/>
</dbReference>
<evidence type="ECO:0000256" key="1">
    <source>
        <dbReference type="ARBA" id="ARBA00001946"/>
    </source>
</evidence>
<evidence type="ECO:0000256" key="2">
    <source>
        <dbReference type="ARBA" id="ARBA00004477"/>
    </source>
</evidence>
<dbReference type="GO" id="GO:0005789">
    <property type="term" value="C:endoplasmic reticulum membrane"/>
    <property type="evidence" value="ECO:0007669"/>
    <property type="project" value="UniProtKB-SubCell"/>
</dbReference>
<feature type="transmembrane region" description="Helical" evidence="19">
    <location>
        <begin position="255"/>
        <end position="279"/>
    </location>
</feature>
<dbReference type="EC" id="2.7.8.15" evidence="5"/>
<evidence type="ECO:0000256" key="17">
    <source>
        <dbReference type="ARBA" id="ARBA00044717"/>
    </source>
</evidence>
<feature type="transmembrane region" description="Helical" evidence="19">
    <location>
        <begin position="222"/>
        <end position="243"/>
    </location>
</feature>
<evidence type="ECO:0000256" key="3">
    <source>
        <dbReference type="ARBA" id="ARBA00004922"/>
    </source>
</evidence>
<dbReference type="Pfam" id="PF00953">
    <property type="entry name" value="Glycos_transf_4"/>
    <property type="match status" value="1"/>
</dbReference>
<keyword evidence="9 19" id="KW-0812">Transmembrane</keyword>
<evidence type="ECO:0000256" key="14">
    <source>
        <dbReference type="ARBA" id="ARBA00023136"/>
    </source>
</evidence>
<dbReference type="InterPro" id="IPR033895">
    <property type="entry name" value="GPT"/>
</dbReference>
<keyword evidence="13 19" id="KW-1133">Transmembrane helix</keyword>
<dbReference type="AlphaFoldDB" id="A0A1I9GD65"/>
<feature type="transmembrane region" description="Helical" evidence="19">
    <location>
        <begin position="89"/>
        <end position="108"/>
    </location>
</feature>
<evidence type="ECO:0000256" key="13">
    <source>
        <dbReference type="ARBA" id="ARBA00022989"/>
    </source>
</evidence>
<evidence type="ECO:0000256" key="4">
    <source>
        <dbReference type="ARBA" id="ARBA00009317"/>
    </source>
</evidence>
<keyword evidence="7" id="KW-0328">Glycosyltransferase</keyword>
<evidence type="ECO:0000256" key="8">
    <source>
        <dbReference type="ARBA" id="ARBA00022679"/>
    </source>
</evidence>
<keyword evidence="8" id="KW-0808">Transferase</keyword>
<organism evidence="20">
    <name type="scientific">Brugia malayi</name>
    <name type="common">Filarial nematode worm</name>
    <dbReference type="NCBI Taxonomy" id="6279"/>
    <lineage>
        <taxon>Eukaryota</taxon>
        <taxon>Metazoa</taxon>
        <taxon>Ecdysozoa</taxon>
        <taxon>Nematoda</taxon>
        <taxon>Chromadorea</taxon>
        <taxon>Rhabditida</taxon>
        <taxon>Spirurina</taxon>
        <taxon>Spiruromorpha</taxon>
        <taxon>Filarioidea</taxon>
        <taxon>Onchocercidae</taxon>
        <taxon>Brugia</taxon>
    </lineage>
</organism>
<keyword evidence="12" id="KW-0460">Magnesium</keyword>
<dbReference type="OMA" id="LPHFNAR"/>
<evidence type="ECO:0000256" key="9">
    <source>
        <dbReference type="ARBA" id="ARBA00022692"/>
    </source>
</evidence>
<evidence type="ECO:0000313" key="21">
    <source>
        <dbReference type="WormBase" id="Bm6942"/>
    </source>
</evidence>
<dbReference type="GO" id="GO:0046872">
    <property type="term" value="F:metal ion binding"/>
    <property type="evidence" value="ECO:0007669"/>
    <property type="project" value="UniProtKB-KW"/>
</dbReference>
<dbReference type="PANTHER" id="PTHR10571">
    <property type="entry name" value="UDP-N-ACETYLGLUCOSAMINE--DOLICHYL-PHOSPHATE N-ACETYLGLUCOSAMINEPHOSPHOTRANSFERASE"/>
    <property type="match status" value="1"/>
</dbReference>
<evidence type="ECO:0000256" key="16">
    <source>
        <dbReference type="ARBA" id="ARBA00033238"/>
    </source>
</evidence>
<comment type="function">
    <text evidence="17">UDP-N-acetylglucosamine--dolichyl-phosphate N-acetylglucosaminephosphotransferase that operates in the biosynthetic pathway of dolichol-linked oligosaccharides, the glycan precursors employed in protein asparagine (N)-glycosylation. The assembly of dolichol-linked oligosaccharides begins on the cytosolic side of the endoplasmic reticulum membrane and finishes in its lumen. The sequential addition of sugars to dolichol pyrophosphate produces dolichol-linked oligosaccharides containing fourteen sugars, including two GlcNAcs, nine mannoses and three glucoses. Once assembled, the oligosaccharide is transferred from the lipid to nascent proteins by oligosaccharyltransferases. Catalyzes the initial step of dolichol-linked oligosaccharide biosynthesis, transfering GlcNAc-1-P from cytosolic UDP-GlcNAc onto the carrier lipid dolichyl phosphate (P-dolichol), yielding GlcNAc-P-P-dolichol embedded in the cytoplasmic leaflet of the endoplasmic reticulum membrane.</text>
</comment>
<accession>A0A1I9GD65</accession>
<comment type="similarity">
    <text evidence="4">Belongs to the glycosyltransferase 4 family.</text>
</comment>
<evidence type="ECO:0000256" key="18">
    <source>
        <dbReference type="ARBA" id="ARBA00045078"/>
    </source>
</evidence>
<feature type="transmembrane region" description="Helical" evidence="19">
    <location>
        <begin position="192"/>
        <end position="210"/>
    </location>
</feature>
<comment type="catalytic activity">
    <reaction evidence="18">
        <text>a di-trans,poly-cis-dolichyl phosphate + UDP-N-acetyl-alpha-D-glucosamine = an N-acetyl-alpha-D-glucosaminyl-diphospho-di-trans,poly-cis-dolichol + UMP</text>
        <dbReference type="Rhea" id="RHEA:13289"/>
        <dbReference type="Rhea" id="RHEA-COMP:19498"/>
        <dbReference type="Rhea" id="RHEA-COMP:19507"/>
        <dbReference type="ChEBI" id="CHEBI:57683"/>
        <dbReference type="ChEBI" id="CHEBI:57705"/>
        <dbReference type="ChEBI" id="CHEBI:57865"/>
        <dbReference type="ChEBI" id="CHEBI:58427"/>
        <dbReference type="EC" id="2.7.8.15"/>
    </reaction>
    <physiologicalReaction direction="left-to-right" evidence="18">
        <dbReference type="Rhea" id="RHEA:13290"/>
    </physiologicalReaction>
</comment>
<dbReference type="GO" id="GO:0003975">
    <property type="term" value="F:UDP-N-acetylglucosamine-dolichyl-phosphate N-acetylglucosaminephosphotransferase activity"/>
    <property type="evidence" value="ECO:0007669"/>
    <property type="project" value="UniProtKB-EC"/>
</dbReference>
<keyword evidence="10" id="KW-0479">Metal-binding</keyword>
<evidence type="ECO:0000256" key="11">
    <source>
        <dbReference type="ARBA" id="ARBA00022824"/>
    </source>
</evidence>
<comment type="pathway">
    <text evidence="3">Protein modification; protein glycosylation.</text>
</comment>
<evidence type="ECO:0000256" key="12">
    <source>
        <dbReference type="ARBA" id="ARBA00022842"/>
    </source>
</evidence>
<feature type="transmembrane region" description="Helical" evidence="19">
    <location>
        <begin position="7"/>
        <end position="33"/>
    </location>
</feature>
<evidence type="ECO:0000256" key="6">
    <source>
        <dbReference type="ARBA" id="ARBA00017659"/>
    </source>
</evidence>
<dbReference type="EMBL" id="LN856957">
    <property type="protein sequence ID" value="CRZ24446.1"/>
    <property type="molecule type" value="Genomic_DNA"/>
</dbReference>
<evidence type="ECO:0000256" key="19">
    <source>
        <dbReference type="SAM" id="Phobius"/>
    </source>
</evidence>
<keyword evidence="14 19" id="KW-0472">Membrane</keyword>
<evidence type="ECO:0000256" key="10">
    <source>
        <dbReference type="ARBA" id="ARBA00022723"/>
    </source>
</evidence>
<reference evidence="20" key="2">
    <citation type="submission" date="2012-12" db="EMBL/GenBank/DDBJ databases">
        <authorList>
            <consortium name="WormBase Consortium"/>
            <person name="Ghedin E."/>
            <person name="Paulini M."/>
        </authorList>
    </citation>
    <scope>NUCLEOTIDE SEQUENCE</scope>
    <source>
        <strain evidence="20">FR3</strain>
    </source>
</reference>
<evidence type="ECO:0000256" key="15">
    <source>
        <dbReference type="ARBA" id="ARBA00029567"/>
    </source>
</evidence>
<dbReference type="GO" id="GO:0016757">
    <property type="term" value="F:glycosyltransferase activity"/>
    <property type="evidence" value="ECO:0007669"/>
    <property type="project" value="UniProtKB-KW"/>
</dbReference>
<dbReference type="PANTHER" id="PTHR10571:SF0">
    <property type="entry name" value="UDP-N-ACETYLGLUCOSAMINE--DOLICHYL-PHOSPHATE N-ACETYLGLUCOSAMINEPHOSPHOTRANSFERASE"/>
    <property type="match status" value="1"/>
</dbReference>
<feature type="transmembrane region" description="Helical" evidence="19">
    <location>
        <begin position="53"/>
        <end position="77"/>
    </location>
</feature>
<feature type="transmembrane region" description="Helical" evidence="19">
    <location>
        <begin position="128"/>
        <end position="153"/>
    </location>
</feature>
<proteinExistence type="inferred from homology"/>
<comment type="cofactor">
    <cofactor evidence="1">
        <name>Mg(2+)</name>
        <dbReference type="ChEBI" id="CHEBI:18420"/>
    </cofactor>
</comment>
<dbReference type="WormBase" id="Bm6942">
    <property type="protein sequence ID" value="BM42602"/>
    <property type="gene ID" value="WBGene00227203"/>
    <property type="gene designation" value="Bma-algn-7"/>
</dbReference>
<dbReference type="UniPathway" id="UPA00378"/>
<reference evidence="20" key="1">
    <citation type="journal article" date="2007" name="Science">
        <title>Draft genome of the filarial nematode parasite Brugia malayi.</title>
        <authorList>
            <person name="Ghedin E."/>
            <person name="Wang S."/>
            <person name="Spiro D."/>
            <person name="Caler E."/>
            <person name="Zhao Q."/>
            <person name="Crabtree J."/>
            <person name="Allen J.E."/>
            <person name="Delcher A.L."/>
            <person name="Guiliano D.B."/>
            <person name="Miranda-Saavedra D."/>
            <person name="Angiuoli S.V."/>
            <person name="Creasy T."/>
            <person name="Amedeo P."/>
            <person name="Haas B."/>
            <person name="El-Sayed N.M."/>
            <person name="Wortman J.R."/>
            <person name="Feldblyum T."/>
            <person name="Tallon L."/>
            <person name="Schatz M."/>
            <person name="Shumway M."/>
            <person name="Koo H."/>
            <person name="Salzberg S.L."/>
            <person name="Schobel S."/>
            <person name="Pertea M."/>
            <person name="Pop M."/>
            <person name="White O."/>
            <person name="Barton G.J."/>
            <person name="Carlow C.K."/>
            <person name="Crawford M.J."/>
            <person name="Daub J."/>
            <person name="Dimmic M.W."/>
            <person name="Estes C.F."/>
            <person name="Foster J.M."/>
            <person name="Ganatra M."/>
            <person name="Gregory W.F."/>
            <person name="Johnson N.M."/>
            <person name="Jin J."/>
            <person name="Komuniecki R."/>
            <person name="Korf I."/>
            <person name="Kumar S."/>
            <person name="Laney S."/>
            <person name="Li B.W."/>
            <person name="Li W."/>
            <person name="Lindblom T.H."/>
            <person name="Lustigman S."/>
            <person name="Ma D."/>
            <person name="Maina C.V."/>
            <person name="Martin D.M."/>
            <person name="McCarter J.P."/>
            <person name="McReynolds L."/>
            <person name="Mitreva M."/>
            <person name="Nutman T.B."/>
            <person name="Parkinson J."/>
            <person name="Peregrin-Alvarez J.M."/>
            <person name="Poole C."/>
            <person name="Ren Q."/>
            <person name="Saunders L."/>
            <person name="Sluder A.E."/>
            <person name="Smith K."/>
            <person name="Stanke M."/>
            <person name="Unnasch T.R."/>
            <person name="Ware J."/>
            <person name="Wei A.D."/>
            <person name="Weil G."/>
            <person name="Williams D.J."/>
            <person name="Zhang Y."/>
            <person name="Williams S.A."/>
            <person name="Fraser-Liggett C."/>
            <person name="Slatko B."/>
            <person name="Blaxter M.L."/>
            <person name="Scott A.L."/>
        </authorList>
    </citation>
    <scope>NUCLEOTIDE SEQUENCE</scope>
    <source>
        <strain evidence="20">FR3</strain>
    </source>
</reference>
<dbReference type="GO" id="GO:0006488">
    <property type="term" value="P:dolichol-linked oligosaccharide biosynthetic process"/>
    <property type="evidence" value="ECO:0007669"/>
    <property type="project" value="InterPro"/>
</dbReference>
<comment type="subcellular location">
    <subcellularLocation>
        <location evidence="2">Endoplasmic reticulum membrane</location>
        <topology evidence="2">Multi-pass membrane protein</topology>
    </subcellularLocation>
</comment>
<evidence type="ECO:0000313" key="20">
    <source>
        <dbReference type="EMBL" id="CRZ24446.1"/>
    </source>
</evidence>
<dbReference type="CDD" id="cd06855">
    <property type="entry name" value="GT_GPT_euk"/>
    <property type="match status" value="1"/>
</dbReference>
<gene>
    <name evidence="21" type="primary">bma-algn-7</name>
    <name evidence="20 21" type="ORF">Bm6942</name>
    <name evidence="20" type="ORF">BM_Bm6942</name>
</gene>
<evidence type="ECO:0000256" key="7">
    <source>
        <dbReference type="ARBA" id="ARBA00022676"/>
    </source>
</evidence>